<sequence length="463" mass="51489">MSQSFSELPLSPAMLDNLNALEYHHMTPVQAQALPLILAGRDVVAQAKTGSGKTAAFGIGLLHKLDVSQFQVQALVLCPTRELADQVAKEVRRLGRFTHNIKVLTLCGGMPLGPQIGSLEHGAHVIVGTPGRLMEHLRKQTLSLANLQTLVLDEADRMLDMGFSDAIAAIVKECPSQRQTLLFSATYPEQIDTMAGRYLQQPQRVEVESVHHHEVIAQHFYPIDARAQGYRLIERLLATHTPESTVIFCATRQECQELADQLADDGYYALAIHGDMQQRERDQVLLRFANRSCSLLIATDVAARGLDFKALDLVINYELPRDPEVYIHRMGRTGRAGEQGLTISLVTERDMHRLERIEQLTRQPPEWHHEDELALADQGGMKPPMVTIAIDGGKKNKIRPGDILGALTGDAGFAADLIGKIDIFPFHSYVAVQRQQGKAILARLRDSTIKGRKLKVRLLDRLK</sequence>
<organism evidence="11 12">
    <name type="scientific">Gynuella sunshinyii YC6258</name>
    <dbReference type="NCBI Taxonomy" id="1445510"/>
    <lineage>
        <taxon>Bacteria</taxon>
        <taxon>Pseudomonadati</taxon>
        <taxon>Pseudomonadota</taxon>
        <taxon>Gammaproteobacteria</taxon>
        <taxon>Oceanospirillales</taxon>
        <taxon>Saccharospirillaceae</taxon>
        <taxon>Gynuella</taxon>
    </lineage>
</organism>
<keyword evidence="12" id="KW-1185">Reference proteome</keyword>
<dbReference type="Pfam" id="PF00271">
    <property type="entry name" value="Helicase_C"/>
    <property type="match status" value="1"/>
</dbReference>
<dbReference type="GO" id="GO:0005524">
    <property type="term" value="F:ATP binding"/>
    <property type="evidence" value="ECO:0007669"/>
    <property type="project" value="UniProtKB-KW"/>
</dbReference>
<dbReference type="Gene3D" id="3.30.70.330">
    <property type="match status" value="1"/>
</dbReference>
<dbReference type="InterPro" id="IPR014001">
    <property type="entry name" value="Helicase_ATP-bd"/>
</dbReference>
<evidence type="ECO:0000256" key="6">
    <source>
        <dbReference type="PROSITE-ProRule" id="PRU00552"/>
    </source>
</evidence>
<dbReference type="Pfam" id="PF00270">
    <property type="entry name" value="DEAD"/>
    <property type="match status" value="1"/>
</dbReference>
<dbReference type="SUPFAM" id="SSF52540">
    <property type="entry name" value="P-loop containing nucleoside triphosphate hydrolases"/>
    <property type="match status" value="1"/>
</dbReference>
<dbReference type="InterPro" id="IPR044742">
    <property type="entry name" value="DEAD/DEAH_RhlB"/>
</dbReference>
<evidence type="ECO:0000259" key="10">
    <source>
        <dbReference type="PROSITE" id="PS51195"/>
    </source>
</evidence>
<dbReference type="Pfam" id="PF03880">
    <property type="entry name" value="DbpA"/>
    <property type="match status" value="1"/>
</dbReference>
<dbReference type="Proteomes" id="UP000032266">
    <property type="component" value="Chromosome"/>
</dbReference>
<dbReference type="CDD" id="cd12501">
    <property type="entry name" value="RRM_EcDbpA_like"/>
    <property type="match status" value="1"/>
</dbReference>
<dbReference type="InterPro" id="IPR027417">
    <property type="entry name" value="P-loop_NTPase"/>
</dbReference>
<dbReference type="InterPro" id="IPR014014">
    <property type="entry name" value="RNA_helicase_DEAD_Q_motif"/>
</dbReference>
<feature type="short sequence motif" description="Q motif" evidence="6">
    <location>
        <begin position="3"/>
        <end position="31"/>
    </location>
</feature>
<evidence type="ECO:0000313" key="11">
    <source>
        <dbReference type="EMBL" id="AJQ93418.1"/>
    </source>
</evidence>
<dbReference type="PROSITE" id="PS51194">
    <property type="entry name" value="HELICASE_CTER"/>
    <property type="match status" value="1"/>
</dbReference>
<reference evidence="11 12" key="1">
    <citation type="submission" date="2014-01" db="EMBL/GenBank/DDBJ databases">
        <title>Full genme sequencing of cellulolytic bacterium Gynuella sunshinyii YC6258T gen. nov., sp. nov.</title>
        <authorList>
            <person name="Khan H."/>
            <person name="Chung E.J."/>
            <person name="Chung Y.R."/>
        </authorList>
    </citation>
    <scope>NUCLEOTIDE SEQUENCE [LARGE SCALE GENOMIC DNA]</scope>
    <source>
        <strain evidence="11 12">YC6258</strain>
    </source>
</reference>
<dbReference type="InterPro" id="IPR011545">
    <property type="entry name" value="DEAD/DEAH_box_helicase_dom"/>
</dbReference>
<dbReference type="OrthoDB" id="9805696at2"/>
<evidence type="ECO:0000256" key="4">
    <source>
        <dbReference type="ARBA" id="ARBA00022840"/>
    </source>
</evidence>
<dbReference type="PANTHER" id="PTHR47959:SF1">
    <property type="entry name" value="ATP-DEPENDENT RNA HELICASE DBPA"/>
    <property type="match status" value="1"/>
</dbReference>
<dbReference type="InterPro" id="IPR005580">
    <property type="entry name" value="DbpA/CsdA_RNA-bd_dom"/>
</dbReference>
<dbReference type="EMBL" id="CP007142">
    <property type="protein sequence ID" value="AJQ93418.1"/>
    <property type="molecule type" value="Genomic_DNA"/>
</dbReference>
<keyword evidence="1 7" id="KW-0547">Nucleotide-binding</keyword>
<keyword evidence="2 7" id="KW-0378">Hydrolase</keyword>
<accession>A0A0C5VJ43</accession>
<dbReference type="SMART" id="SM00487">
    <property type="entry name" value="DEXDc"/>
    <property type="match status" value="1"/>
</dbReference>
<dbReference type="GO" id="GO:0005829">
    <property type="term" value="C:cytosol"/>
    <property type="evidence" value="ECO:0007669"/>
    <property type="project" value="TreeGrafter"/>
</dbReference>
<dbReference type="Gene3D" id="3.40.50.300">
    <property type="entry name" value="P-loop containing nucleotide triphosphate hydrolases"/>
    <property type="match status" value="2"/>
</dbReference>
<dbReference type="CDD" id="cd18787">
    <property type="entry name" value="SF2_C_DEAD"/>
    <property type="match status" value="1"/>
</dbReference>
<dbReference type="KEGG" id="gsn:YC6258_01370"/>
<keyword evidence="4 7" id="KW-0067">ATP-binding</keyword>
<gene>
    <name evidence="11" type="ORF">YC6258_01370</name>
</gene>
<dbReference type="GO" id="GO:0003676">
    <property type="term" value="F:nucleic acid binding"/>
    <property type="evidence" value="ECO:0007669"/>
    <property type="project" value="InterPro"/>
</dbReference>
<dbReference type="PROSITE" id="PS51195">
    <property type="entry name" value="Q_MOTIF"/>
    <property type="match status" value="1"/>
</dbReference>
<dbReference type="InterPro" id="IPR050079">
    <property type="entry name" value="DEAD_box_RNA_helicase"/>
</dbReference>
<feature type="domain" description="Helicase C-terminal" evidence="9">
    <location>
        <begin position="231"/>
        <end position="379"/>
    </location>
</feature>
<dbReference type="HOGENOM" id="CLU_003041_1_3_6"/>
<dbReference type="GO" id="GO:0003724">
    <property type="term" value="F:RNA helicase activity"/>
    <property type="evidence" value="ECO:0007669"/>
    <property type="project" value="InterPro"/>
</dbReference>
<dbReference type="RefSeq" id="WP_044616210.1">
    <property type="nucleotide sequence ID" value="NZ_CP007142.1"/>
</dbReference>
<comment type="similarity">
    <text evidence="5 7">Belongs to the DEAD box helicase family.</text>
</comment>
<evidence type="ECO:0000256" key="2">
    <source>
        <dbReference type="ARBA" id="ARBA00022801"/>
    </source>
</evidence>
<dbReference type="SMART" id="SM00490">
    <property type="entry name" value="HELICc"/>
    <property type="match status" value="1"/>
</dbReference>
<evidence type="ECO:0000256" key="5">
    <source>
        <dbReference type="ARBA" id="ARBA00038437"/>
    </source>
</evidence>
<dbReference type="AlphaFoldDB" id="A0A0C5VJ43"/>
<evidence type="ECO:0000259" key="8">
    <source>
        <dbReference type="PROSITE" id="PS51192"/>
    </source>
</evidence>
<dbReference type="PROSITE" id="PS00039">
    <property type="entry name" value="DEAD_ATP_HELICASE"/>
    <property type="match status" value="1"/>
</dbReference>
<dbReference type="PANTHER" id="PTHR47959">
    <property type="entry name" value="ATP-DEPENDENT RNA HELICASE RHLE-RELATED"/>
    <property type="match status" value="1"/>
</dbReference>
<feature type="domain" description="Helicase ATP-binding" evidence="8">
    <location>
        <begin position="34"/>
        <end position="205"/>
    </location>
</feature>
<proteinExistence type="inferred from homology"/>
<dbReference type="STRING" id="1445510.YC6258_01370"/>
<dbReference type="PATRIC" id="fig|1445510.3.peg.1343"/>
<evidence type="ECO:0000256" key="3">
    <source>
        <dbReference type="ARBA" id="ARBA00022806"/>
    </source>
</evidence>
<dbReference type="NCBIfam" id="NF008744">
    <property type="entry name" value="PRK11776.1"/>
    <property type="match status" value="1"/>
</dbReference>
<evidence type="ECO:0000256" key="1">
    <source>
        <dbReference type="ARBA" id="ARBA00022741"/>
    </source>
</evidence>
<dbReference type="InterPro" id="IPR001650">
    <property type="entry name" value="Helicase_C-like"/>
</dbReference>
<dbReference type="CDD" id="cd00268">
    <property type="entry name" value="DEADc"/>
    <property type="match status" value="1"/>
</dbReference>
<dbReference type="PROSITE" id="PS51192">
    <property type="entry name" value="HELICASE_ATP_BIND_1"/>
    <property type="match status" value="1"/>
</dbReference>
<dbReference type="InterPro" id="IPR000629">
    <property type="entry name" value="RNA-helicase_DEAD-box_CS"/>
</dbReference>
<evidence type="ECO:0000259" key="9">
    <source>
        <dbReference type="PROSITE" id="PS51194"/>
    </source>
</evidence>
<protein>
    <submittedName>
        <fullName evidence="11">Superfamily II DNA and RNA helicase</fullName>
    </submittedName>
</protein>
<keyword evidence="3 7" id="KW-0347">Helicase</keyword>
<dbReference type="InterPro" id="IPR012677">
    <property type="entry name" value="Nucleotide-bd_a/b_plait_sf"/>
</dbReference>
<feature type="domain" description="DEAD-box RNA helicase Q" evidence="10">
    <location>
        <begin position="3"/>
        <end position="31"/>
    </location>
</feature>
<name>A0A0C5VJ43_9GAMM</name>
<dbReference type="GO" id="GO:0016787">
    <property type="term" value="F:hydrolase activity"/>
    <property type="evidence" value="ECO:0007669"/>
    <property type="project" value="UniProtKB-KW"/>
</dbReference>
<evidence type="ECO:0000313" key="12">
    <source>
        <dbReference type="Proteomes" id="UP000032266"/>
    </source>
</evidence>
<evidence type="ECO:0000256" key="7">
    <source>
        <dbReference type="RuleBase" id="RU000492"/>
    </source>
</evidence>